<dbReference type="InterPro" id="IPR025295">
    <property type="entry name" value="eCIS_core_dom"/>
</dbReference>
<feature type="compositionally biased region" description="Basic and acidic residues" evidence="1">
    <location>
        <begin position="315"/>
        <end position="324"/>
    </location>
</feature>
<organism evidence="3 4">
    <name type="scientific">Pricia mediterranea</name>
    <dbReference type="NCBI Taxonomy" id="3076079"/>
    <lineage>
        <taxon>Bacteria</taxon>
        <taxon>Pseudomonadati</taxon>
        <taxon>Bacteroidota</taxon>
        <taxon>Flavobacteriia</taxon>
        <taxon>Flavobacteriales</taxon>
        <taxon>Flavobacteriaceae</taxon>
        <taxon>Pricia</taxon>
    </lineage>
</organism>
<dbReference type="RefSeq" id="WP_314013448.1">
    <property type="nucleotide sequence ID" value="NZ_JAVTTP010000001.1"/>
</dbReference>
<dbReference type="Pfam" id="PF13699">
    <property type="entry name" value="eCIS_core"/>
    <property type="match status" value="1"/>
</dbReference>
<evidence type="ECO:0000313" key="3">
    <source>
        <dbReference type="EMBL" id="MDT7828238.1"/>
    </source>
</evidence>
<comment type="caution">
    <text evidence="3">The sequence shown here is derived from an EMBL/GenBank/DDBJ whole genome shotgun (WGS) entry which is preliminary data.</text>
</comment>
<gene>
    <name evidence="3" type="ORF">RQM65_06145</name>
</gene>
<proteinExistence type="predicted"/>
<feature type="compositionally biased region" description="Acidic residues" evidence="1">
    <location>
        <begin position="304"/>
        <end position="314"/>
    </location>
</feature>
<feature type="compositionally biased region" description="Polar residues" evidence="1">
    <location>
        <begin position="283"/>
        <end position="293"/>
    </location>
</feature>
<dbReference type="Proteomes" id="UP001250656">
    <property type="component" value="Unassembled WGS sequence"/>
</dbReference>
<feature type="compositionally biased region" description="Low complexity" evidence="1">
    <location>
        <begin position="1"/>
        <end position="12"/>
    </location>
</feature>
<feature type="compositionally biased region" description="Polar residues" evidence="1">
    <location>
        <begin position="82"/>
        <end position="95"/>
    </location>
</feature>
<dbReference type="EMBL" id="JAVTTP010000001">
    <property type="protein sequence ID" value="MDT7828238.1"/>
    <property type="molecule type" value="Genomic_DNA"/>
</dbReference>
<evidence type="ECO:0000313" key="4">
    <source>
        <dbReference type="Proteomes" id="UP001250656"/>
    </source>
</evidence>
<feature type="region of interest" description="Disordered" evidence="1">
    <location>
        <begin position="1269"/>
        <end position="1288"/>
    </location>
</feature>
<feature type="compositionally biased region" description="Polar residues" evidence="1">
    <location>
        <begin position="31"/>
        <end position="56"/>
    </location>
</feature>
<sequence length="1488" mass="166075">MQVTKTKTSTSTGSNVQAKRQPFFNKEGQGSFFSKSTLPKSNNSDPSFFGPTTLQPKLSIGRPNDKYEVEADAMADRVMQRLNGQTASDGPSIDQTRSDGPKGGNNNIQAKSIGTLQAKCADVQPKPIDRPLVQAKCESCEEEEIQRKEAPLFDGSSARDMIGVRRKPIFESEAGMSEPDLQTHPELQMKLDLQTKPDVQTRLDVQLKPIWTKGRSEPFGIPTAQAKCSTCEEKEKVQKKEEETSEPVEQEDILKKPTLESDTERTLQSEPNIAKASKPITMAGNTGDTSPAISPSIHLKCEECEKEEMDDSREEQELHRKEVGDVTGNPTDEEEDIQANSENGVGQTPMNLQSRLDATKGRGSPLSSGTGEAMGSAFGADFSDVHIHTGSEAAQMAKDLKAHAFTHGSDIYFNEGKYDTQSRSGQHLLAHELTHTIQQGRSPVQAKKENPTEVPDLQKLPWAAPVAIWGGRYLAKKLVKWGIKKVMEDEGDLLHISAAAVKAVKTTRIDFMGLNKFDPPMILAKHIQMFAYMEQWWLSNSYLAPYLGKKYLKEMTEGPELNIKYGKMGHRDNVRIRYHIASDTYEMKPYFFEIKHSAFNTDKRKQTTYIGLGIDKATSDIYGGMAFLPKGLLIQADTKAAMRFLMDEDTLTQLVFGNDYQKDKYTKVVFTNEVKNGKLVLELAGLCETGGGQLLQGAFVSWDDLHAWSGKMNLDVQGLETTQMPVERDPFSELLGRLGDLQLEKSWNINNIKVKLKASYLNGNLEIRGNAKYAPKKDEGSRIKQAEVTLLVTTKRKAWDEVKNQLPENEGKEALHLPSMDESDKELSLIGWGSVSLSIVKDEKGKDVITGQAGLVLDPDSHLTVFGTIRVASKYKLLEEKGIDWKPISPKLVAEFGPFFVKIPRIPAGLNFTGKGGLYYKYMFGPLTLYDIHIDGIYSTNPKINKELSVTARLNLSAELNGKVGVTGRMAARVGTSFPYLGLDVTAVEMGVGGTASLKGYSDLEATFGKREQPTEDGKVVRDFIKGTLQIAGELSLGLEGNLSFEVLYGTLKDKKLEGNWPIANAGIAIDFDYNIGDELSKEKLAKIIDIKKTKFNRKHFVKGVLKDKMPKETGLVKGGFIDETGKKIGEVKDKPIPIPEETVTPVKVKDDFNMDGTWHYLELEIGAPGQDIVLKMATTPEILLDKMREHRKATELLLHRTTDKQEKKRLKQMLIDLKELQKTTTNLIIRLKRMGIDPEESTDKSKLPGFEALGEQIGAFGERYDLSDFGNPLSGDPDRNPSSEIGDGTYDYPITIRWTKRSWHNPITLKPKNSGWTRKGKTPPPAVDVYPDMDSTTEIEVAPTQYLGSKFTPFPGQKDKIRDGDGEAIKVVDIGVDGLRKPQIDKKMKRTRSKPKRKGMEGRFRTLLKNYSYDWSDMSPDHVQDLGWDGPDAVDNLWPLYRDMNAGIGNKIYNQTVEYIENGQIKTNRPYYMVGKWFIIKSWGDIE</sequence>
<feature type="compositionally biased region" description="Basic and acidic residues" evidence="1">
    <location>
        <begin position="230"/>
        <end position="242"/>
    </location>
</feature>
<name>A0ABU3L4C4_9FLAO</name>
<evidence type="ECO:0000256" key="1">
    <source>
        <dbReference type="SAM" id="MobiDB-lite"/>
    </source>
</evidence>
<reference evidence="3 4" key="1">
    <citation type="submission" date="2023-09" db="EMBL/GenBank/DDBJ databases">
        <title>Novel taxa isolated from Blanes Bay.</title>
        <authorList>
            <person name="Rey-Velasco X."/>
            <person name="Lucena T."/>
        </authorList>
    </citation>
    <scope>NUCLEOTIDE SEQUENCE [LARGE SCALE GENOMIC DNA]</scope>
    <source>
        <strain evidence="3 4">S334</strain>
    </source>
</reference>
<feature type="compositionally biased region" description="Polar residues" evidence="1">
    <location>
        <begin position="338"/>
        <end position="350"/>
    </location>
</feature>
<accession>A0ABU3L4C4</accession>
<keyword evidence="4" id="KW-1185">Reference proteome</keyword>
<protein>
    <submittedName>
        <fullName evidence="3">DUF4157 domain-containing protein</fullName>
    </submittedName>
</protein>
<feature type="compositionally biased region" description="Basic and acidic residues" evidence="1">
    <location>
        <begin position="252"/>
        <end position="267"/>
    </location>
</feature>
<feature type="region of interest" description="Disordered" evidence="1">
    <location>
        <begin position="213"/>
        <end position="350"/>
    </location>
</feature>
<feature type="compositionally biased region" description="Basic and acidic residues" evidence="1">
    <location>
        <begin position="63"/>
        <end position="79"/>
    </location>
</feature>
<feature type="domain" description="eCIS core" evidence="2">
    <location>
        <begin position="365"/>
        <end position="441"/>
    </location>
</feature>
<feature type="region of interest" description="Disordered" evidence="1">
    <location>
        <begin position="1"/>
        <end position="110"/>
    </location>
</feature>
<evidence type="ECO:0000259" key="2">
    <source>
        <dbReference type="Pfam" id="PF13699"/>
    </source>
</evidence>